<dbReference type="InterPro" id="IPR002563">
    <property type="entry name" value="Flavin_Rdtase-like_dom"/>
</dbReference>
<evidence type="ECO:0000256" key="1">
    <source>
        <dbReference type="ARBA" id="ARBA00023002"/>
    </source>
</evidence>
<organism evidence="3 4">
    <name type="scientific">Pseudonocardia acidicola</name>
    <dbReference type="NCBI Taxonomy" id="2724939"/>
    <lineage>
        <taxon>Bacteria</taxon>
        <taxon>Bacillati</taxon>
        <taxon>Actinomycetota</taxon>
        <taxon>Actinomycetes</taxon>
        <taxon>Pseudonocardiales</taxon>
        <taxon>Pseudonocardiaceae</taxon>
        <taxon>Pseudonocardia</taxon>
    </lineage>
</organism>
<keyword evidence="1" id="KW-0560">Oxidoreductase</keyword>
<name>A0ABX1S7R8_9PSEU</name>
<dbReference type="PANTHER" id="PTHR30466:SF1">
    <property type="entry name" value="FMN REDUCTASE (NADH) RUTF"/>
    <property type="match status" value="1"/>
</dbReference>
<dbReference type="InterPro" id="IPR012349">
    <property type="entry name" value="Split_barrel_FMN-bd"/>
</dbReference>
<proteinExistence type="predicted"/>
<comment type="caution">
    <text evidence="3">The sequence shown here is derived from an EMBL/GenBank/DDBJ whole genome shotgun (WGS) entry which is preliminary data.</text>
</comment>
<keyword evidence="4" id="KW-1185">Reference proteome</keyword>
<dbReference type="Gene3D" id="2.30.110.10">
    <property type="entry name" value="Electron Transport, Fmn-binding Protein, Chain A"/>
    <property type="match status" value="1"/>
</dbReference>
<evidence type="ECO:0000313" key="4">
    <source>
        <dbReference type="Proteomes" id="UP000820669"/>
    </source>
</evidence>
<dbReference type="SMART" id="SM00903">
    <property type="entry name" value="Flavin_Reduct"/>
    <property type="match status" value="1"/>
</dbReference>
<dbReference type="Pfam" id="PF01613">
    <property type="entry name" value="Flavin_Reduct"/>
    <property type="match status" value="1"/>
</dbReference>
<evidence type="ECO:0000259" key="2">
    <source>
        <dbReference type="SMART" id="SM00903"/>
    </source>
</evidence>
<reference evidence="3 4" key="1">
    <citation type="submission" date="2020-04" db="EMBL/GenBank/DDBJ databases">
        <authorList>
            <person name="Klaysubun C."/>
            <person name="Duangmal K."/>
            <person name="Lipun K."/>
        </authorList>
    </citation>
    <scope>NUCLEOTIDE SEQUENCE [LARGE SCALE GENOMIC DNA]</scope>
    <source>
        <strain evidence="3 4">K10HN5</strain>
    </source>
</reference>
<feature type="domain" description="Flavin reductase like" evidence="2">
    <location>
        <begin position="13"/>
        <end position="157"/>
    </location>
</feature>
<protein>
    <submittedName>
        <fullName evidence="3">Flavin reductase family protein</fullName>
    </submittedName>
</protein>
<dbReference type="InterPro" id="IPR050268">
    <property type="entry name" value="NADH-dep_flavin_reductase"/>
</dbReference>
<accession>A0ABX1S7R8</accession>
<sequence>MSDLDMALFRAAMADLPAGVSIVTTTAAGGSPRGATVSAVASVSLSPAMLLVCLDQRSDTLAALARGRHFLVHIAADGQQEHVMRFAGKGADKFIDAAWHAGMSGQPQLAGATAVFDCVVAELVSGGDHTIVLGEITAIQHEPENTPVVYHRRRLAPAPAA</sequence>
<dbReference type="Proteomes" id="UP000820669">
    <property type="component" value="Unassembled WGS sequence"/>
</dbReference>
<gene>
    <name evidence="3" type="ORF">HF526_04140</name>
</gene>
<dbReference type="RefSeq" id="WP_169379904.1">
    <property type="nucleotide sequence ID" value="NZ_JAAXLA010000005.1"/>
</dbReference>
<dbReference type="PANTHER" id="PTHR30466">
    <property type="entry name" value="FLAVIN REDUCTASE"/>
    <property type="match status" value="1"/>
</dbReference>
<dbReference type="SUPFAM" id="SSF50475">
    <property type="entry name" value="FMN-binding split barrel"/>
    <property type="match status" value="1"/>
</dbReference>
<evidence type="ECO:0000313" key="3">
    <source>
        <dbReference type="EMBL" id="NMH96513.1"/>
    </source>
</evidence>
<dbReference type="EMBL" id="JAAXLA010000005">
    <property type="protein sequence ID" value="NMH96513.1"/>
    <property type="molecule type" value="Genomic_DNA"/>
</dbReference>